<dbReference type="PROSITE" id="PS00211">
    <property type="entry name" value="ABC_TRANSPORTER_1"/>
    <property type="match status" value="2"/>
</dbReference>
<sequence length="639" mass="68210">MTATATTTSRPGSTPPPLLEVEDLTVRYAPKLGAPLTAVDHVSLTLREGEFVGLVGESGSGKSTLGTALLQLLQPPAQVLSGSVRLDGEDLLAMDDDDLRVKRWRDVSTVFQSSMNCLNPVLKVRTAFVDAIRTHTGASRDEALARARELAEMVAVDPKVLDGYAHELSGGMRQRVNLALALALKPRFVLLDEPTTGLDVVVQRTILDGVRRLQAEQRFTVLFISHDMGTVLETSDRVAVMYAGRLVEVAPSADLVRRPEHPYSRALLGSYGDPRAQEVSVTYLPGRPPDLAERPAGCAFASRCPEAVSACRELDPPLEPVGASLAACLVASGAHGQGPLAGAVGQRPDGFAGPAFTKAGAASSTREGEPAEPVVEVSGVTRTFVRRDGRRRTALTAVKDASFVLRRGAVTALVGESGSGKSTLARMVSGGLAPTSGSLTYHPQEGAPADLASLRGATAKAFRRDVQYVFQDPYAALNPAHTIGQSLEVPLRSFERLRGRALRERSRELLEQVGLPGDFADRYPHQLSGGQRQRVVIARSLAPDPRLLVADEPIASLDVSIRAEVLELLDSLVRERGVGILYITHDLLSARLLADEVLVLNKGEVVERGPALQVITRPQHAYTKTLLAAVADPTGARSA</sequence>
<dbReference type="GO" id="GO:0055085">
    <property type="term" value="P:transmembrane transport"/>
    <property type="evidence" value="ECO:0007669"/>
    <property type="project" value="UniProtKB-ARBA"/>
</dbReference>
<comment type="similarity">
    <text evidence="1">Belongs to the ABC transporter superfamily.</text>
</comment>
<dbReference type="Pfam" id="PF00005">
    <property type="entry name" value="ABC_tran"/>
    <property type="match status" value="2"/>
</dbReference>
<dbReference type="InterPro" id="IPR027417">
    <property type="entry name" value="P-loop_NTPase"/>
</dbReference>
<dbReference type="RefSeq" id="WP_147928500.1">
    <property type="nucleotide sequence ID" value="NZ_VKAC01000020.1"/>
</dbReference>
<dbReference type="InterPro" id="IPR013563">
    <property type="entry name" value="Oligopep_ABC_C"/>
</dbReference>
<comment type="caution">
    <text evidence="6">The sequence shown here is derived from an EMBL/GenBank/DDBJ whole genome shotgun (WGS) entry which is preliminary data.</text>
</comment>
<evidence type="ECO:0000256" key="1">
    <source>
        <dbReference type="ARBA" id="ARBA00005417"/>
    </source>
</evidence>
<feature type="domain" description="ABC transporter" evidence="5">
    <location>
        <begin position="19"/>
        <end position="268"/>
    </location>
</feature>
<proteinExistence type="inferred from homology"/>
<keyword evidence="4 6" id="KW-0067">ATP-binding</keyword>
<dbReference type="GO" id="GO:0016887">
    <property type="term" value="F:ATP hydrolysis activity"/>
    <property type="evidence" value="ECO:0007669"/>
    <property type="project" value="InterPro"/>
</dbReference>
<accession>A0A5C8Z2X3</accession>
<dbReference type="NCBIfam" id="NF007739">
    <property type="entry name" value="PRK10419.1"/>
    <property type="match status" value="2"/>
</dbReference>
<reference evidence="6 7" key="1">
    <citation type="submission" date="2019-07" db="EMBL/GenBank/DDBJ databases">
        <title>Quadrisphaera sp. strain DD2A genome sequencing and assembly.</title>
        <authorList>
            <person name="Kim I."/>
        </authorList>
    </citation>
    <scope>NUCLEOTIDE SEQUENCE [LARGE SCALE GENOMIC DNA]</scope>
    <source>
        <strain evidence="6 7">DD2A</strain>
    </source>
</reference>
<dbReference type="NCBIfam" id="NF008453">
    <property type="entry name" value="PRK11308.1"/>
    <property type="match status" value="2"/>
</dbReference>
<dbReference type="InterPro" id="IPR003593">
    <property type="entry name" value="AAA+_ATPase"/>
</dbReference>
<keyword evidence="3" id="KW-0547">Nucleotide-binding</keyword>
<evidence type="ECO:0000313" key="6">
    <source>
        <dbReference type="EMBL" id="TXR51598.1"/>
    </source>
</evidence>
<keyword evidence="2" id="KW-0813">Transport</keyword>
<dbReference type="SUPFAM" id="SSF52540">
    <property type="entry name" value="P-loop containing nucleoside triphosphate hydrolases"/>
    <property type="match status" value="2"/>
</dbReference>
<evidence type="ECO:0000313" key="7">
    <source>
        <dbReference type="Proteomes" id="UP000321234"/>
    </source>
</evidence>
<dbReference type="GO" id="GO:0015833">
    <property type="term" value="P:peptide transport"/>
    <property type="evidence" value="ECO:0007669"/>
    <property type="project" value="InterPro"/>
</dbReference>
<dbReference type="PANTHER" id="PTHR43776">
    <property type="entry name" value="TRANSPORT ATP-BINDING PROTEIN"/>
    <property type="match status" value="1"/>
</dbReference>
<dbReference type="OrthoDB" id="5357528at2"/>
<gene>
    <name evidence="6" type="ORF">FMM08_22005</name>
</gene>
<name>A0A5C8Z2X3_9ACTN</name>
<evidence type="ECO:0000256" key="4">
    <source>
        <dbReference type="ARBA" id="ARBA00022840"/>
    </source>
</evidence>
<dbReference type="InterPro" id="IPR003439">
    <property type="entry name" value="ABC_transporter-like_ATP-bd"/>
</dbReference>
<dbReference type="FunFam" id="3.40.50.300:FF:000016">
    <property type="entry name" value="Oligopeptide ABC transporter ATP-binding component"/>
    <property type="match status" value="1"/>
</dbReference>
<keyword evidence="7" id="KW-1185">Reference proteome</keyword>
<dbReference type="EMBL" id="VKAC01000020">
    <property type="protein sequence ID" value="TXR51598.1"/>
    <property type="molecule type" value="Genomic_DNA"/>
</dbReference>
<dbReference type="InterPro" id="IPR017871">
    <property type="entry name" value="ABC_transporter-like_CS"/>
</dbReference>
<feature type="domain" description="ABC transporter" evidence="5">
    <location>
        <begin position="375"/>
        <end position="627"/>
    </location>
</feature>
<dbReference type="AlphaFoldDB" id="A0A5C8Z2X3"/>
<dbReference type="NCBIfam" id="TIGR01727">
    <property type="entry name" value="oligo_HPY"/>
    <property type="match status" value="1"/>
</dbReference>
<dbReference type="InterPro" id="IPR050319">
    <property type="entry name" value="ABC_transp_ATP-bind"/>
</dbReference>
<dbReference type="Proteomes" id="UP000321234">
    <property type="component" value="Unassembled WGS sequence"/>
</dbReference>
<organism evidence="6 7">
    <name type="scientific">Quadrisphaera setariae</name>
    <dbReference type="NCBI Taxonomy" id="2593304"/>
    <lineage>
        <taxon>Bacteria</taxon>
        <taxon>Bacillati</taxon>
        <taxon>Actinomycetota</taxon>
        <taxon>Actinomycetes</taxon>
        <taxon>Kineosporiales</taxon>
        <taxon>Kineosporiaceae</taxon>
        <taxon>Quadrisphaera</taxon>
    </lineage>
</organism>
<evidence type="ECO:0000256" key="2">
    <source>
        <dbReference type="ARBA" id="ARBA00022448"/>
    </source>
</evidence>
<dbReference type="Gene3D" id="3.40.50.300">
    <property type="entry name" value="P-loop containing nucleotide triphosphate hydrolases"/>
    <property type="match status" value="2"/>
</dbReference>
<dbReference type="Pfam" id="PF08352">
    <property type="entry name" value="oligo_HPY"/>
    <property type="match status" value="2"/>
</dbReference>
<dbReference type="SMART" id="SM00382">
    <property type="entry name" value="AAA"/>
    <property type="match status" value="2"/>
</dbReference>
<dbReference type="CDD" id="cd03257">
    <property type="entry name" value="ABC_NikE_OppD_transporters"/>
    <property type="match status" value="2"/>
</dbReference>
<dbReference type="PROSITE" id="PS50893">
    <property type="entry name" value="ABC_TRANSPORTER_2"/>
    <property type="match status" value="2"/>
</dbReference>
<protein>
    <submittedName>
        <fullName evidence="6">Dipeptide ABC transporter ATP-binding protein</fullName>
    </submittedName>
</protein>
<dbReference type="GO" id="GO:0005524">
    <property type="term" value="F:ATP binding"/>
    <property type="evidence" value="ECO:0007669"/>
    <property type="project" value="UniProtKB-KW"/>
</dbReference>
<evidence type="ECO:0000256" key="3">
    <source>
        <dbReference type="ARBA" id="ARBA00022741"/>
    </source>
</evidence>
<dbReference type="PANTHER" id="PTHR43776:SF8">
    <property type="entry name" value="ABC TRANSPORTER, ATP-BINDING PROTEIN"/>
    <property type="match status" value="1"/>
</dbReference>
<evidence type="ECO:0000259" key="5">
    <source>
        <dbReference type="PROSITE" id="PS50893"/>
    </source>
</evidence>